<feature type="signal peptide" evidence="1">
    <location>
        <begin position="1"/>
        <end position="20"/>
    </location>
</feature>
<evidence type="ECO:0000256" key="1">
    <source>
        <dbReference type="SAM" id="SignalP"/>
    </source>
</evidence>
<evidence type="ECO:0000313" key="3">
    <source>
        <dbReference type="Proteomes" id="UP000271925"/>
    </source>
</evidence>
<keyword evidence="3" id="KW-1185">Reference proteome</keyword>
<name>A0A3P1BJC1_9BACT</name>
<reference evidence="2 3" key="1">
    <citation type="submission" date="2018-11" db="EMBL/GenBank/DDBJ databases">
        <authorList>
            <person name="Zhou Z."/>
            <person name="Wang G."/>
        </authorList>
    </citation>
    <scope>NUCLEOTIDE SEQUENCE [LARGE SCALE GENOMIC DNA]</scope>
    <source>
        <strain evidence="2 3">KCTC52004</strain>
    </source>
</reference>
<sequence>MKKIILTLFLLPALSLWASAQTTPSADEIFAKYVAAIGGKDFLATITDLNIQMSTEMQGNSMNITLKQKAPNKYSRVMLAGGMEVFKMTSDGTKVAMGGMRGNGQVLEGKDAQQSILMGTLIPELHFAELGVKSTVDGIEKVDGKEAYKVKHTAADGTALWTDFYDTTSGLKVQSVATQKTPRGEMQQTTQYTDYKDFKGLKYPSTISQGNGQFQMQIAVDKVKINDGVKDSEFVVK</sequence>
<accession>A0A3P1BJC1</accession>
<evidence type="ECO:0000313" key="2">
    <source>
        <dbReference type="EMBL" id="RRB01105.1"/>
    </source>
</evidence>
<dbReference type="RefSeq" id="WP_124877567.1">
    <property type="nucleotide sequence ID" value="NZ_RQJO01000010.1"/>
</dbReference>
<dbReference type="OrthoDB" id="9811314at2"/>
<gene>
    <name evidence="2" type="ORF">EHT25_23305</name>
</gene>
<keyword evidence="1" id="KW-0732">Signal</keyword>
<dbReference type="Proteomes" id="UP000271925">
    <property type="component" value="Unassembled WGS sequence"/>
</dbReference>
<evidence type="ECO:0008006" key="4">
    <source>
        <dbReference type="Google" id="ProtNLM"/>
    </source>
</evidence>
<proteinExistence type="predicted"/>
<protein>
    <recommendedName>
        <fullName evidence="4">Outer membrane lipoprotein-sorting protein</fullName>
    </recommendedName>
</protein>
<organism evidence="2 3">
    <name type="scientific">Larkinella rosea</name>
    <dbReference type="NCBI Taxonomy" id="2025312"/>
    <lineage>
        <taxon>Bacteria</taxon>
        <taxon>Pseudomonadati</taxon>
        <taxon>Bacteroidota</taxon>
        <taxon>Cytophagia</taxon>
        <taxon>Cytophagales</taxon>
        <taxon>Spirosomataceae</taxon>
        <taxon>Larkinella</taxon>
    </lineage>
</organism>
<feature type="chain" id="PRO_5018093778" description="Outer membrane lipoprotein-sorting protein" evidence="1">
    <location>
        <begin position="21"/>
        <end position="237"/>
    </location>
</feature>
<dbReference type="EMBL" id="RQJO01000010">
    <property type="protein sequence ID" value="RRB01105.1"/>
    <property type="molecule type" value="Genomic_DNA"/>
</dbReference>
<comment type="caution">
    <text evidence="2">The sequence shown here is derived from an EMBL/GenBank/DDBJ whole genome shotgun (WGS) entry which is preliminary data.</text>
</comment>
<dbReference type="AlphaFoldDB" id="A0A3P1BJC1"/>